<sequence>MFSPRHPLHKTIHLIHQFCKNKDNISMSNLRAPKSVRFISFVGAIFIALCGSATDYYVAKDGNDENPGTEEAPFLTISKAASVLQAGDVCYIKAGIYRETVEPDVSGVSGNPITFTSYPGDSVVVLGTTKVTRWEPYQGSIYRAPASLALDTRFRALYVNGKAMDIARWPNGMVS</sequence>
<feature type="domain" description="Pel9A-like right handed beta-helix region" evidence="9">
    <location>
        <begin position="54"/>
        <end position="98"/>
    </location>
</feature>
<dbReference type="GO" id="GO:0005576">
    <property type="term" value="C:extracellular region"/>
    <property type="evidence" value="ECO:0007669"/>
    <property type="project" value="UniProtKB-SubCell"/>
</dbReference>
<dbReference type="Pfam" id="PF22842">
    <property type="entry name" value="Pel9A-like_beta_helix"/>
    <property type="match status" value="1"/>
</dbReference>
<name>Q93PA0_9BACT</name>
<evidence type="ECO:0000256" key="3">
    <source>
        <dbReference type="ARBA" id="ARBA00022525"/>
    </source>
</evidence>
<accession>Q93PA0</accession>
<dbReference type="Gene3D" id="2.160.20.10">
    <property type="entry name" value="Single-stranded right-handed beta-helix, Pectin lyase-like"/>
    <property type="match status" value="1"/>
</dbReference>
<organism evidence="10">
    <name type="scientific">Microscilla sp. PRE1</name>
    <dbReference type="NCBI Taxonomy" id="155537"/>
    <lineage>
        <taxon>Bacteria</taxon>
        <taxon>Pseudomonadati</taxon>
        <taxon>Bacteroidota</taxon>
        <taxon>Cytophagia</taxon>
        <taxon>Cytophagales</taxon>
        <taxon>Microscillaceae</taxon>
        <taxon>Microscilla</taxon>
    </lineage>
</organism>
<evidence type="ECO:0000256" key="4">
    <source>
        <dbReference type="ARBA" id="ARBA00022723"/>
    </source>
</evidence>
<keyword evidence="4" id="KW-0479">Metal-binding</keyword>
<comment type="cofactor">
    <cofactor evidence="1">
        <name>Ca(2+)</name>
        <dbReference type="ChEBI" id="CHEBI:29108"/>
    </cofactor>
</comment>
<dbReference type="InterPro" id="IPR011050">
    <property type="entry name" value="Pectin_lyase_fold/virulence"/>
</dbReference>
<evidence type="ECO:0000256" key="5">
    <source>
        <dbReference type="ARBA" id="ARBA00022729"/>
    </source>
</evidence>
<dbReference type="PANTHER" id="PTHR40088:SF1">
    <property type="entry name" value="PECTATE LYASE PEL9"/>
    <property type="match status" value="1"/>
</dbReference>
<evidence type="ECO:0000256" key="1">
    <source>
        <dbReference type="ARBA" id="ARBA00001913"/>
    </source>
</evidence>
<dbReference type="GO" id="GO:0016837">
    <property type="term" value="F:carbon-oxygen lyase activity, acting on polysaccharides"/>
    <property type="evidence" value="ECO:0007669"/>
    <property type="project" value="TreeGrafter"/>
</dbReference>
<comment type="similarity">
    <text evidence="8">Belongs to the polysaccharide lyase 9 family.</text>
</comment>
<dbReference type="EMBL" id="AF339846">
    <property type="protein sequence ID" value="AAK62853.1"/>
    <property type="molecule type" value="Genomic_DNA"/>
</dbReference>
<dbReference type="InterPro" id="IPR012334">
    <property type="entry name" value="Pectin_lyas_fold"/>
</dbReference>
<keyword evidence="7" id="KW-0456">Lyase</keyword>
<proteinExistence type="inferred from homology"/>
<evidence type="ECO:0000259" key="9">
    <source>
        <dbReference type="Pfam" id="PF22842"/>
    </source>
</evidence>
<dbReference type="InterPro" id="IPR053868">
    <property type="entry name" value="Pel9A-like_beta_helix"/>
</dbReference>
<protein>
    <recommendedName>
        <fullName evidence="9">Pel9A-like right handed beta-helix region domain-containing protein</fullName>
    </recommendedName>
</protein>
<comment type="subcellular location">
    <subcellularLocation>
        <location evidence="2">Secreted</location>
    </subcellularLocation>
</comment>
<evidence type="ECO:0000256" key="2">
    <source>
        <dbReference type="ARBA" id="ARBA00004613"/>
    </source>
</evidence>
<evidence type="ECO:0000313" key="10">
    <source>
        <dbReference type="EMBL" id="AAK62853.1"/>
    </source>
</evidence>
<keyword evidence="10" id="KW-0614">Plasmid</keyword>
<geneLocation type="plasmid" evidence="10">
    <name>pSD15</name>
</geneLocation>
<dbReference type="AlphaFoldDB" id="Q93PA0"/>
<reference evidence="10" key="1">
    <citation type="journal article" date="2001" name="Appl. Environ. Microbiol.">
        <title>Sequence analysis of a 101-kilobase plasmid required for agar degradation by a Microscilla isolate.</title>
        <authorList>
            <person name="Zhong Z."/>
            <person name="Toukdarian A."/>
            <person name="Helinski D."/>
            <person name="Knauf V."/>
            <person name="Sykes S."/>
            <person name="Wilkinson J.E."/>
            <person name="O'Bryne C."/>
            <person name="Shea T."/>
            <person name="DeLoughery C."/>
            <person name="Caspi R."/>
        </authorList>
    </citation>
    <scope>NUCLEOTIDE SEQUENCE</scope>
    <source>
        <strain evidence="10">PRE1</strain>
        <plasmid evidence="10">pSD15</plasmid>
    </source>
</reference>
<dbReference type="GO" id="GO:0046872">
    <property type="term" value="F:metal ion binding"/>
    <property type="evidence" value="ECO:0007669"/>
    <property type="project" value="UniProtKB-KW"/>
</dbReference>
<evidence type="ECO:0000256" key="7">
    <source>
        <dbReference type="ARBA" id="ARBA00023239"/>
    </source>
</evidence>
<keyword evidence="6" id="KW-0106">Calcium</keyword>
<dbReference type="SUPFAM" id="SSF51126">
    <property type="entry name" value="Pectin lyase-like"/>
    <property type="match status" value="1"/>
</dbReference>
<evidence type="ECO:0000256" key="8">
    <source>
        <dbReference type="ARBA" id="ARBA00038263"/>
    </source>
</evidence>
<keyword evidence="3" id="KW-0964">Secreted</keyword>
<dbReference type="InterPro" id="IPR052052">
    <property type="entry name" value="Polysaccharide_Lyase_9"/>
</dbReference>
<keyword evidence="5" id="KW-0732">Signal</keyword>
<evidence type="ECO:0000256" key="6">
    <source>
        <dbReference type="ARBA" id="ARBA00022837"/>
    </source>
</evidence>
<dbReference type="PANTHER" id="PTHR40088">
    <property type="entry name" value="PECTATE LYASE (EUROFUNG)"/>
    <property type="match status" value="1"/>
</dbReference>